<name>A0ABP8UWI9_9GAMM</name>
<gene>
    <name evidence="1" type="ORF">GCM10023116_03780</name>
</gene>
<reference evidence="2" key="1">
    <citation type="journal article" date="2019" name="Int. J. Syst. Evol. Microbiol.">
        <title>The Global Catalogue of Microorganisms (GCM) 10K type strain sequencing project: providing services to taxonomists for standard genome sequencing and annotation.</title>
        <authorList>
            <consortium name="The Broad Institute Genomics Platform"/>
            <consortium name="The Broad Institute Genome Sequencing Center for Infectious Disease"/>
            <person name="Wu L."/>
            <person name="Ma J."/>
        </authorList>
    </citation>
    <scope>NUCLEOTIDE SEQUENCE [LARGE SCALE GENOMIC DNA]</scope>
    <source>
        <strain evidence="2">JCM 17805</strain>
    </source>
</reference>
<dbReference type="Proteomes" id="UP001500604">
    <property type="component" value="Unassembled WGS sequence"/>
</dbReference>
<dbReference type="RefSeq" id="WP_345193342.1">
    <property type="nucleotide sequence ID" value="NZ_BAABFL010000025.1"/>
</dbReference>
<organism evidence="1 2">
    <name type="scientific">Kistimonas scapharcae</name>
    <dbReference type="NCBI Taxonomy" id="1036133"/>
    <lineage>
        <taxon>Bacteria</taxon>
        <taxon>Pseudomonadati</taxon>
        <taxon>Pseudomonadota</taxon>
        <taxon>Gammaproteobacteria</taxon>
        <taxon>Oceanospirillales</taxon>
        <taxon>Endozoicomonadaceae</taxon>
        <taxon>Kistimonas</taxon>
    </lineage>
</organism>
<comment type="caution">
    <text evidence="1">The sequence shown here is derived from an EMBL/GenBank/DDBJ whole genome shotgun (WGS) entry which is preliminary data.</text>
</comment>
<protein>
    <submittedName>
        <fullName evidence="1">Uncharacterized protein</fullName>
    </submittedName>
</protein>
<sequence length="136" mass="16099">MNEHSYIRSVNRHKTKDLYYWKINDNYAGGVPDSFYEGAANDLWVEYKYINPFPKRPDTLIDLTNKKYLSPMQQRWLQRRHEKRQDAWVIAGSEHGGVIFRGLSWQPPITASDFISLCLPQKAIIQQIQQYCINHQ</sequence>
<accession>A0ABP8UWI9</accession>
<dbReference type="EMBL" id="BAABFL010000025">
    <property type="protein sequence ID" value="GAA4648114.1"/>
    <property type="molecule type" value="Genomic_DNA"/>
</dbReference>
<evidence type="ECO:0000313" key="1">
    <source>
        <dbReference type="EMBL" id="GAA4648114.1"/>
    </source>
</evidence>
<proteinExistence type="predicted"/>
<keyword evidence="2" id="KW-1185">Reference proteome</keyword>
<evidence type="ECO:0000313" key="2">
    <source>
        <dbReference type="Proteomes" id="UP001500604"/>
    </source>
</evidence>